<proteinExistence type="predicted"/>
<dbReference type="InterPro" id="IPR021245">
    <property type="entry name" value="DUF2790"/>
</dbReference>
<dbReference type="Gene3D" id="2.30.140.50">
    <property type="entry name" value="Protein of unknown function DUF2790"/>
    <property type="match status" value="1"/>
</dbReference>
<reference evidence="2 3" key="1">
    <citation type="submission" date="2019-09" db="EMBL/GenBank/DDBJ databases">
        <authorList>
            <person name="Chandra G."/>
            <person name="Truman W A."/>
        </authorList>
    </citation>
    <scope>NUCLEOTIDE SEQUENCE [LARGE SCALE GENOMIC DNA]</scope>
    <source>
        <strain evidence="2">PS662</strain>
    </source>
</reference>
<feature type="signal peptide" evidence="1">
    <location>
        <begin position="1"/>
        <end position="19"/>
    </location>
</feature>
<sequence length="85" mass="9331" precursor="true">MKKIMFGFAAFLFIGSASADTPPATPIIHDQAGFFMHLDIAKVLFSTDISQECGIIPARLNYLDHQGREHVLDYQVQGSGCTNQS</sequence>
<evidence type="ECO:0008006" key="4">
    <source>
        <dbReference type="Google" id="ProtNLM"/>
    </source>
</evidence>
<dbReference type="Pfam" id="PF10976">
    <property type="entry name" value="DUF2790"/>
    <property type="match status" value="1"/>
</dbReference>
<organism evidence="2 3">
    <name type="scientific">Pseudomonas fluorescens</name>
    <dbReference type="NCBI Taxonomy" id="294"/>
    <lineage>
        <taxon>Bacteria</taxon>
        <taxon>Pseudomonadati</taxon>
        <taxon>Pseudomonadota</taxon>
        <taxon>Gammaproteobacteria</taxon>
        <taxon>Pseudomonadales</taxon>
        <taxon>Pseudomonadaceae</taxon>
        <taxon>Pseudomonas</taxon>
    </lineage>
</organism>
<dbReference type="EMBL" id="CABVHK010000004">
    <property type="protein sequence ID" value="VVM67302.1"/>
    <property type="molecule type" value="Genomic_DNA"/>
</dbReference>
<keyword evidence="1" id="KW-0732">Signal</keyword>
<accession>A0A5E6RHN8</accession>
<protein>
    <recommendedName>
        <fullName evidence="4">DUF2790 domain-containing protein</fullName>
    </recommendedName>
</protein>
<evidence type="ECO:0000256" key="1">
    <source>
        <dbReference type="SAM" id="SignalP"/>
    </source>
</evidence>
<dbReference type="AlphaFoldDB" id="A0A5E6RHN8"/>
<dbReference type="RefSeq" id="WP_150710473.1">
    <property type="nucleotide sequence ID" value="NZ_CABVHK010000004.1"/>
</dbReference>
<name>A0A5E6RHN8_PSEFL</name>
<feature type="chain" id="PRO_5022705365" description="DUF2790 domain-containing protein" evidence="1">
    <location>
        <begin position="20"/>
        <end position="85"/>
    </location>
</feature>
<gene>
    <name evidence="2" type="ORF">PS662_01617</name>
</gene>
<dbReference type="OrthoDB" id="7008877at2"/>
<evidence type="ECO:0000313" key="2">
    <source>
        <dbReference type="EMBL" id="VVM67302.1"/>
    </source>
</evidence>
<dbReference type="Proteomes" id="UP000326953">
    <property type="component" value="Unassembled WGS sequence"/>
</dbReference>
<evidence type="ECO:0000313" key="3">
    <source>
        <dbReference type="Proteomes" id="UP000326953"/>
    </source>
</evidence>